<sequence>QFHMGIKALAIIVLSLATTLLVLHLSGLAGDVFRLLKNVKVEIPATLYFFAAFTVGFVVFVGWLKGLFNYIAITPNTADLQKGVTETGEHILTKDYNIQLDTSDFVERWIFGFGRVVLTFRDRSPFTYFVPRASKIAERIGRVRGVTAIDYFEGQPHVASVPPQSADE</sequence>
<evidence type="ECO:0000256" key="1">
    <source>
        <dbReference type="SAM" id="Phobius"/>
    </source>
</evidence>
<comment type="caution">
    <text evidence="2">The sequence shown here is derived from an EMBL/GenBank/DDBJ whole genome shotgun (WGS) entry which is preliminary data.</text>
</comment>
<evidence type="ECO:0000313" key="2">
    <source>
        <dbReference type="EMBL" id="GAG02895.1"/>
    </source>
</evidence>
<feature type="non-terminal residue" evidence="2">
    <location>
        <position position="1"/>
    </location>
</feature>
<organism evidence="2">
    <name type="scientific">marine sediment metagenome</name>
    <dbReference type="NCBI Taxonomy" id="412755"/>
    <lineage>
        <taxon>unclassified sequences</taxon>
        <taxon>metagenomes</taxon>
        <taxon>ecological metagenomes</taxon>
    </lineage>
</organism>
<name>X0UBF6_9ZZZZ</name>
<dbReference type="EMBL" id="BARS01026640">
    <property type="protein sequence ID" value="GAG02895.1"/>
    <property type="molecule type" value="Genomic_DNA"/>
</dbReference>
<protein>
    <submittedName>
        <fullName evidence="2">Uncharacterized protein</fullName>
    </submittedName>
</protein>
<keyword evidence="1" id="KW-0812">Transmembrane</keyword>
<reference evidence="2" key="1">
    <citation type="journal article" date="2014" name="Front. Microbiol.">
        <title>High frequency of phylogenetically diverse reductive dehalogenase-homologous genes in deep subseafloor sedimentary metagenomes.</title>
        <authorList>
            <person name="Kawai M."/>
            <person name="Futagami T."/>
            <person name="Toyoda A."/>
            <person name="Takaki Y."/>
            <person name="Nishi S."/>
            <person name="Hori S."/>
            <person name="Arai W."/>
            <person name="Tsubouchi T."/>
            <person name="Morono Y."/>
            <person name="Uchiyama I."/>
            <person name="Ito T."/>
            <person name="Fujiyama A."/>
            <person name="Inagaki F."/>
            <person name="Takami H."/>
        </authorList>
    </citation>
    <scope>NUCLEOTIDE SEQUENCE</scope>
    <source>
        <strain evidence="2">Expedition CK06-06</strain>
    </source>
</reference>
<dbReference type="AlphaFoldDB" id="X0UBF6"/>
<accession>X0UBF6</accession>
<feature type="transmembrane region" description="Helical" evidence="1">
    <location>
        <begin position="45"/>
        <end position="64"/>
    </location>
</feature>
<proteinExistence type="predicted"/>
<keyword evidence="1" id="KW-1133">Transmembrane helix</keyword>
<keyword evidence="1" id="KW-0472">Membrane</keyword>
<gene>
    <name evidence="2" type="ORF">S01H1_41970</name>
</gene>